<dbReference type="SUPFAM" id="SSF56784">
    <property type="entry name" value="HAD-like"/>
    <property type="match status" value="1"/>
</dbReference>
<dbReference type="InterPro" id="IPR036412">
    <property type="entry name" value="HAD-like_sf"/>
</dbReference>
<dbReference type="InterPro" id="IPR023214">
    <property type="entry name" value="HAD_sf"/>
</dbReference>
<accession>A0ABX0Y7T1</accession>
<dbReference type="SFLD" id="SFLDS00003">
    <property type="entry name" value="Haloacid_Dehalogenase"/>
    <property type="match status" value="1"/>
</dbReference>
<evidence type="ECO:0000313" key="2">
    <source>
        <dbReference type="Proteomes" id="UP000722989"/>
    </source>
</evidence>
<dbReference type="InterPro" id="IPR041492">
    <property type="entry name" value="HAD_2"/>
</dbReference>
<dbReference type="SFLD" id="SFLDG01129">
    <property type="entry name" value="C1.5:_HAD__Beta-PGM__Phosphata"/>
    <property type="match status" value="1"/>
</dbReference>
<sequence length="238" mass="25845">MATDRPALLVLWDVDHTLIDTAGVGRQLYHAAFEAVTGRHLEHEADPTGRTEQAIFRETLDRHAIPTSPPLEAAYRVELPRQYQQHLNQLQAKGYALPGASEALHALTQRPGVVQTVLSGNYRQVAITKLKAFGLDQHVDFHAGAYGEDDTERAKLVPIAQERARTRYGQTFDRANTVIIGDSEGDIQAAQVGGAQIIAVATGRDSADALRRAGAAVVLADLTNTGALIRAITRISER</sequence>
<dbReference type="InterPro" id="IPR050155">
    <property type="entry name" value="HAD-like_hydrolase_sf"/>
</dbReference>
<proteinExistence type="predicted"/>
<reference evidence="1 2" key="1">
    <citation type="submission" date="2020-03" db="EMBL/GenBank/DDBJ databases">
        <title>WGS of the type strain of Planosporangium spp.</title>
        <authorList>
            <person name="Thawai C."/>
        </authorList>
    </citation>
    <scope>NUCLEOTIDE SEQUENCE [LARGE SCALE GENOMIC DNA]</scope>
    <source>
        <strain evidence="1 2">TBRC 5610</strain>
    </source>
</reference>
<dbReference type="Gene3D" id="1.10.150.240">
    <property type="entry name" value="Putative phosphatase, domain 2"/>
    <property type="match status" value="1"/>
</dbReference>
<keyword evidence="2" id="KW-1185">Reference proteome</keyword>
<organism evidence="1 2">
    <name type="scientific">Planosporangium thailandense</name>
    <dbReference type="NCBI Taxonomy" id="765197"/>
    <lineage>
        <taxon>Bacteria</taxon>
        <taxon>Bacillati</taxon>
        <taxon>Actinomycetota</taxon>
        <taxon>Actinomycetes</taxon>
        <taxon>Micromonosporales</taxon>
        <taxon>Micromonosporaceae</taxon>
        <taxon>Planosporangium</taxon>
    </lineage>
</organism>
<comment type="caution">
    <text evidence="1">The sequence shown here is derived from an EMBL/GenBank/DDBJ whole genome shotgun (WGS) entry which is preliminary data.</text>
</comment>
<dbReference type="RefSeq" id="WP_167928993.1">
    <property type="nucleotide sequence ID" value="NZ_JAATVY010000045.1"/>
</dbReference>
<evidence type="ECO:0000313" key="1">
    <source>
        <dbReference type="EMBL" id="NJC74088.1"/>
    </source>
</evidence>
<gene>
    <name evidence="1" type="ORF">HC031_30890</name>
</gene>
<name>A0ABX0Y7T1_9ACTN</name>
<dbReference type="PANTHER" id="PTHR43434:SF1">
    <property type="entry name" value="PHOSPHOGLYCOLATE PHOSPHATASE"/>
    <property type="match status" value="1"/>
</dbReference>
<protein>
    <submittedName>
        <fullName evidence="1">HAD hydrolase-like protein</fullName>
    </submittedName>
</protein>
<dbReference type="EMBL" id="JAATVY010000045">
    <property type="protein sequence ID" value="NJC74088.1"/>
    <property type="molecule type" value="Genomic_DNA"/>
</dbReference>
<dbReference type="Pfam" id="PF13419">
    <property type="entry name" value="HAD_2"/>
    <property type="match status" value="1"/>
</dbReference>
<dbReference type="Gene3D" id="3.40.50.1000">
    <property type="entry name" value="HAD superfamily/HAD-like"/>
    <property type="match status" value="1"/>
</dbReference>
<dbReference type="Proteomes" id="UP000722989">
    <property type="component" value="Unassembled WGS sequence"/>
</dbReference>
<dbReference type="PANTHER" id="PTHR43434">
    <property type="entry name" value="PHOSPHOGLYCOLATE PHOSPHATASE"/>
    <property type="match status" value="1"/>
</dbReference>
<dbReference type="InterPro" id="IPR023198">
    <property type="entry name" value="PGP-like_dom2"/>
</dbReference>